<dbReference type="SUPFAM" id="SSF53784">
    <property type="entry name" value="Phosphofructokinase"/>
    <property type="match status" value="1"/>
</dbReference>
<dbReference type="InterPro" id="IPR022953">
    <property type="entry name" value="ATP_PFK"/>
</dbReference>
<evidence type="ECO:0000256" key="3">
    <source>
        <dbReference type="ARBA" id="ARBA00022679"/>
    </source>
</evidence>
<keyword evidence="5" id="KW-0547">Nucleotide-binding</keyword>
<evidence type="ECO:0000313" key="14">
    <source>
        <dbReference type="Proteomes" id="UP000054350"/>
    </source>
</evidence>
<evidence type="ECO:0000256" key="10">
    <source>
        <dbReference type="ARBA" id="ARBA00048070"/>
    </source>
</evidence>
<evidence type="ECO:0000313" key="13">
    <source>
        <dbReference type="EMBL" id="KNE57560.1"/>
    </source>
</evidence>
<dbReference type="STRING" id="578462.A0A0L0S523"/>
<dbReference type="Proteomes" id="UP000054350">
    <property type="component" value="Unassembled WGS sequence"/>
</dbReference>
<evidence type="ECO:0000256" key="8">
    <source>
        <dbReference type="ARBA" id="ARBA00022842"/>
    </source>
</evidence>
<comment type="catalytic activity">
    <reaction evidence="10">
        <text>beta-D-fructose 6-phosphate + ATP = beta-D-fructose 1,6-bisphosphate + ADP + H(+)</text>
        <dbReference type="Rhea" id="RHEA:16109"/>
        <dbReference type="ChEBI" id="CHEBI:15378"/>
        <dbReference type="ChEBI" id="CHEBI:30616"/>
        <dbReference type="ChEBI" id="CHEBI:32966"/>
        <dbReference type="ChEBI" id="CHEBI:57634"/>
        <dbReference type="ChEBI" id="CHEBI:456216"/>
        <dbReference type="EC" id="2.7.1.11"/>
    </reaction>
</comment>
<sequence>MGSSRSPPVGRPAHASPWHSPNAHHARRVCARSCSLACSLDVLVLLAVSPGPTQDSSIARWPHPAPVPSRNSPPPPTRRATMTLLRCLHRKPRRKTRALPAPPPAIDTEAPPATHHGDLALPAHAITITAPTPTDEHPADPDTAARARAPSSLARQESGWTDVESVSDTPPATVTSHLPAHLRPNTHPLPAYASHRLSAAQYELHPATMPPASHTSGSSSYLGLPSNALGAGAGIMRPGTPMPTLADPNPFGITVLGDTGFPTPVESVVFTDDRSVLLYKPFFQRDHDGRMSTSSHGSGHEDSEMPRHLPGHELDVPLYLERAGPRKHLFFNPSHVVAGIVTCGGLCPGLNNVIRGLVSCLFYRYHVKKCYGFRYGYEGLNPAVGLPPIELTPAEVKDIHRFGGSVLGSSRGPQDPKVMVDYLVSLGVNVLFTIGGDGTQKGAHNIAMEAERRGIALSVVGIPKTIDNDIAYCAKTFGFETAVAMSLDPIAAAHEEARAARGGIGIVKLMGRDSGFIALHAALASGDVNLLLLPEVPFNLPTIFAIVEERLRTRDHVLIVVAEGAGQDLCAADAGDEKDKSGNSKLHDVGVFLKNKLGAHLKGKQIEHTIKYIDPSYTIRSAPACATDAVFTVSLAQQAVHAAMAGKTDLIIGQVHDEFVYIPIPKAVERRKKVDITSVLYQTLLDNTGMPLDLCKIMDV</sequence>
<dbReference type="PRINTS" id="PR00476">
    <property type="entry name" value="PHFRCTKINASE"/>
</dbReference>
<dbReference type="AlphaFoldDB" id="A0A0L0S523"/>
<evidence type="ECO:0000256" key="7">
    <source>
        <dbReference type="ARBA" id="ARBA00022840"/>
    </source>
</evidence>
<dbReference type="FunFam" id="3.40.50.450:FF:000002">
    <property type="entry name" value="ATP-dependent 6-phosphofructokinase"/>
    <property type="match status" value="1"/>
</dbReference>
<dbReference type="Pfam" id="PF00365">
    <property type="entry name" value="PFK"/>
    <property type="match status" value="1"/>
</dbReference>
<evidence type="ECO:0000256" key="4">
    <source>
        <dbReference type="ARBA" id="ARBA00022723"/>
    </source>
</evidence>
<evidence type="ECO:0000256" key="9">
    <source>
        <dbReference type="ARBA" id="ARBA00023152"/>
    </source>
</evidence>
<feature type="compositionally biased region" description="Pro residues" evidence="11">
    <location>
        <begin position="63"/>
        <end position="77"/>
    </location>
</feature>
<dbReference type="GO" id="GO:0005524">
    <property type="term" value="F:ATP binding"/>
    <property type="evidence" value="ECO:0007669"/>
    <property type="project" value="UniProtKB-KW"/>
</dbReference>
<comment type="function">
    <text evidence="2">Catalyzes the phosphorylation of D-fructose 6-phosphate to fructose 1,6-bisphosphate by ATP, the first committing step of glycolysis.</text>
</comment>
<keyword evidence="4" id="KW-0479">Metal-binding</keyword>
<dbReference type="Gene3D" id="3.40.50.450">
    <property type="match status" value="1"/>
</dbReference>
<name>A0A0L0S523_ALLM3</name>
<feature type="compositionally biased region" description="Polar residues" evidence="11">
    <location>
        <begin position="164"/>
        <end position="176"/>
    </location>
</feature>
<dbReference type="GO" id="GO:0046872">
    <property type="term" value="F:metal ion binding"/>
    <property type="evidence" value="ECO:0007669"/>
    <property type="project" value="UniProtKB-KW"/>
</dbReference>
<keyword evidence="7" id="KW-0067">ATP-binding</keyword>
<dbReference type="PANTHER" id="PTHR45770">
    <property type="entry name" value="ATP-DEPENDENT 6-PHOSPHOFRUCTOKINASE 1"/>
    <property type="match status" value="1"/>
</dbReference>
<keyword evidence="3" id="KW-0808">Transferase</keyword>
<keyword evidence="9" id="KW-0324">Glycolysis</keyword>
<dbReference type="EMBL" id="GG745331">
    <property type="protein sequence ID" value="KNE57560.1"/>
    <property type="molecule type" value="Genomic_DNA"/>
</dbReference>
<accession>A0A0L0S523</accession>
<reference evidence="14" key="2">
    <citation type="submission" date="2009-11" db="EMBL/GenBank/DDBJ databases">
        <title>The Genome Sequence of Allomyces macrogynus strain ATCC 38327.</title>
        <authorList>
            <consortium name="The Broad Institute Genome Sequencing Platform"/>
            <person name="Russ C."/>
            <person name="Cuomo C."/>
            <person name="Shea T."/>
            <person name="Young S.K."/>
            <person name="Zeng Q."/>
            <person name="Koehrsen M."/>
            <person name="Haas B."/>
            <person name="Borodovsky M."/>
            <person name="Guigo R."/>
            <person name="Alvarado L."/>
            <person name="Berlin A."/>
            <person name="Borenstein D."/>
            <person name="Chen Z."/>
            <person name="Engels R."/>
            <person name="Freedman E."/>
            <person name="Gellesch M."/>
            <person name="Goldberg J."/>
            <person name="Griggs A."/>
            <person name="Gujja S."/>
            <person name="Heiman D."/>
            <person name="Hepburn T."/>
            <person name="Howarth C."/>
            <person name="Jen D."/>
            <person name="Larson L."/>
            <person name="Lewis B."/>
            <person name="Mehta T."/>
            <person name="Park D."/>
            <person name="Pearson M."/>
            <person name="Roberts A."/>
            <person name="Saif S."/>
            <person name="Shenoy N."/>
            <person name="Sisk P."/>
            <person name="Stolte C."/>
            <person name="Sykes S."/>
            <person name="Walk T."/>
            <person name="White J."/>
            <person name="Yandava C."/>
            <person name="Burger G."/>
            <person name="Gray M.W."/>
            <person name="Holland P.W.H."/>
            <person name="King N."/>
            <person name="Lang F.B.F."/>
            <person name="Roger A.J."/>
            <person name="Ruiz-Trillo I."/>
            <person name="Lander E."/>
            <person name="Nusbaum C."/>
        </authorList>
    </citation>
    <scope>NUCLEOTIDE SEQUENCE [LARGE SCALE GENOMIC DNA]</scope>
    <source>
        <strain evidence="14">ATCC 38327</strain>
    </source>
</reference>
<feature type="region of interest" description="Disordered" evidence="11">
    <location>
        <begin position="131"/>
        <end position="185"/>
    </location>
</feature>
<evidence type="ECO:0000256" key="11">
    <source>
        <dbReference type="SAM" id="MobiDB-lite"/>
    </source>
</evidence>
<evidence type="ECO:0000259" key="12">
    <source>
        <dbReference type="Pfam" id="PF00365"/>
    </source>
</evidence>
<protein>
    <recommendedName>
        <fullName evidence="12">Phosphofructokinase domain-containing protein</fullName>
    </recommendedName>
</protein>
<feature type="region of interest" description="Disordered" evidence="11">
    <location>
        <begin position="1"/>
        <end position="22"/>
    </location>
</feature>
<feature type="domain" description="Phosphofructokinase" evidence="12">
    <location>
        <begin position="339"/>
        <end position="642"/>
    </location>
</feature>
<dbReference type="InterPro" id="IPR050929">
    <property type="entry name" value="PFKA"/>
</dbReference>
<reference evidence="13 14" key="1">
    <citation type="submission" date="2009-11" db="EMBL/GenBank/DDBJ databases">
        <title>Annotation of Allomyces macrogynus ATCC 38327.</title>
        <authorList>
            <consortium name="The Broad Institute Genome Sequencing Platform"/>
            <person name="Russ C."/>
            <person name="Cuomo C."/>
            <person name="Burger G."/>
            <person name="Gray M.W."/>
            <person name="Holland P.W.H."/>
            <person name="King N."/>
            <person name="Lang F.B.F."/>
            <person name="Roger A.J."/>
            <person name="Ruiz-Trillo I."/>
            <person name="Young S.K."/>
            <person name="Zeng Q."/>
            <person name="Gargeya S."/>
            <person name="Fitzgerald M."/>
            <person name="Haas B."/>
            <person name="Abouelleil A."/>
            <person name="Alvarado L."/>
            <person name="Arachchi H.M."/>
            <person name="Berlin A."/>
            <person name="Chapman S.B."/>
            <person name="Gearin G."/>
            <person name="Goldberg J."/>
            <person name="Griggs A."/>
            <person name="Gujja S."/>
            <person name="Hansen M."/>
            <person name="Heiman D."/>
            <person name="Howarth C."/>
            <person name="Larimer J."/>
            <person name="Lui A."/>
            <person name="MacDonald P.J.P."/>
            <person name="McCowen C."/>
            <person name="Montmayeur A."/>
            <person name="Murphy C."/>
            <person name="Neiman D."/>
            <person name="Pearson M."/>
            <person name="Priest M."/>
            <person name="Roberts A."/>
            <person name="Saif S."/>
            <person name="Shea T."/>
            <person name="Sisk P."/>
            <person name="Stolte C."/>
            <person name="Sykes S."/>
            <person name="Wortman J."/>
            <person name="Nusbaum C."/>
            <person name="Birren B."/>
        </authorList>
    </citation>
    <scope>NUCLEOTIDE SEQUENCE [LARGE SCALE GENOMIC DNA]</scope>
    <source>
        <strain evidence="13 14">ATCC 38327</strain>
    </source>
</reference>
<dbReference type="NCBIfam" id="NF005301">
    <property type="entry name" value="PRK06830.1"/>
    <property type="match status" value="1"/>
</dbReference>
<feature type="compositionally biased region" description="Low complexity" evidence="11">
    <location>
        <begin position="146"/>
        <end position="155"/>
    </location>
</feature>
<evidence type="ECO:0000256" key="5">
    <source>
        <dbReference type="ARBA" id="ARBA00022741"/>
    </source>
</evidence>
<dbReference type="OrthoDB" id="537915at2759"/>
<keyword evidence="14" id="KW-1185">Reference proteome</keyword>
<keyword evidence="6" id="KW-0418">Kinase</keyword>
<dbReference type="GO" id="GO:0003872">
    <property type="term" value="F:6-phosphofructokinase activity"/>
    <property type="evidence" value="ECO:0007669"/>
    <property type="project" value="UniProtKB-EC"/>
</dbReference>
<gene>
    <name evidence="13" type="ORF">AMAG_03257</name>
</gene>
<proteinExistence type="predicted"/>
<feature type="compositionally biased region" description="Basic and acidic residues" evidence="11">
    <location>
        <begin position="134"/>
        <end position="145"/>
    </location>
</feature>
<evidence type="ECO:0000256" key="1">
    <source>
        <dbReference type="ARBA" id="ARBA00001946"/>
    </source>
</evidence>
<dbReference type="eggNOG" id="KOG2440">
    <property type="taxonomic scope" value="Eukaryota"/>
</dbReference>
<dbReference type="InterPro" id="IPR000023">
    <property type="entry name" value="Phosphofructokinase_dom"/>
</dbReference>
<organism evidence="13 14">
    <name type="scientific">Allomyces macrogynus (strain ATCC 38327)</name>
    <name type="common">Allomyces javanicus var. macrogynus</name>
    <dbReference type="NCBI Taxonomy" id="578462"/>
    <lineage>
        <taxon>Eukaryota</taxon>
        <taxon>Fungi</taxon>
        <taxon>Fungi incertae sedis</taxon>
        <taxon>Blastocladiomycota</taxon>
        <taxon>Blastocladiomycetes</taxon>
        <taxon>Blastocladiales</taxon>
        <taxon>Blastocladiaceae</taxon>
        <taxon>Allomyces</taxon>
    </lineage>
</organism>
<evidence type="ECO:0000256" key="6">
    <source>
        <dbReference type="ARBA" id="ARBA00022777"/>
    </source>
</evidence>
<dbReference type="InterPro" id="IPR035966">
    <property type="entry name" value="PKF_sf"/>
</dbReference>
<dbReference type="GO" id="GO:0006002">
    <property type="term" value="P:fructose 6-phosphate metabolic process"/>
    <property type="evidence" value="ECO:0007669"/>
    <property type="project" value="InterPro"/>
</dbReference>
<dbReference type="VEuPathDB" id="FungiDB:AMAG_03257"/>
<comment type="cofactor">
    <cofactor evidence="1">
        <name>Mg(2+)</name>
        <dbReference type="ChEBI" id="CHEBI:18420"/>
    </cofactor>
</comment>
<dbReference type="GO" id="GO:0005737">
    <property type="term" value="C:cytoplasm"/>
    <property type="evidence" value="ECO:0007669"/>
    <property type="project" value="UniProtKB-ARBA"/>
</dbReference>
<evidence type="ECO:0000256" key="2">
    <source>
        <dbReference type="ARBA" id="ARBA00002659"/>
    </source>
</evidence>
<feature type="region of interest" description="Disordered" evidence="11">
    <location>
        <begin position="53"/>
        <end position="78"/>
    </location>
</feature>
<dbReference type="UniPathway" id="UPA00109">
    <property type="reaction ID" value="UER00182"/>
</dbReference>
<keyword evidence="8" id="KW-0460">Magnesium</keyword>